<evidence type="ECO:0000256" key="10">
    <source>
        <dbReference type="ARBA" id="ARBA00048679"/>
    </source>
</evidence>
<dbReference type="SMART" id="SM00875">
    <property type="entry name" value="BACK"/>
    <property type="match status" value="1"/>
</dbReference>
<dbReference type="GO" id="GO:0035556">
    <property type="term" value="P:intracellular signal transduction"/>
    <property type="evidence" value="ECO:0007669"/>
    <property type="project" value="TreeGrafter"/>
</dbReference>
<dbReference type="EMBL" id="VOFY01000007">
    <property type="protein sequence ID" value="KAA8590975.1"/>
    <property type="molecule type" value="Genomic_DNA"/>
</dbReference>
<dbReference type="InterPro" id="IPR015915">
    <property type="entry name" value="Kelch-typ_b-propeller"/>
</dbReference>
<sequence length="1350" mass="150264">MQIPALYTEDFLRYPEKESMDDPVLDSSAQAEHGLLLLRQLERMRAAEELTDVVLLAEGTPFACHKVVLSAFSPYFQAMFTCGLKETQEREVSLKDTPAESLELLLDYMYRAELPLCSGNIQGVAAAAFLLHVDGAFRLCQSHMEAHMDPSNCVGLYHWARDLGATSLADCALRYLCQHFAQACEEEEVLELDAQSLGDLLGSDDLNISQEEVVLELVLRWVERRKGDSQSEAQAVKLLRCVRLELVDPGFLRKARRRNPVLLRNAECFGMIDAALQTSGLCEMSAPPRPALRYGMETTDLLLCLGGVNKEGVPAHLGGLADLSFCFSPHGRRTYYIPSPLRGCGGMGQITAGVVTQDNNIVVAIEAEDQHRIKRVDIYRYDNSEENSWVELCSTVYRDMYALGLLGNALYMIGGQMKSRNHYIITDSVERWSLKRGGSWLSFAPLPLLLACHCTISLKEYLYVLGGWTPQHQPDDEPDKLSNRVFQFDLSKDRWTERARMKYSRYCCGTAVLNGEIYIVGGIGCDGEDHGQSRRSLSSVEIYNPDTDTWRAGPMLPTSLLTLRTNASNLGVVEGKLYLCGYYKGAVLLNKFNFMAVMKSSPRRFCKWTLQTMCGRWWKDEQPCMTAMTSVWWLTSILETSSHPNTAPPDSECARCAEKMGRREAHSRGAMNTSDRSELGCLRNATSSGHRAGEESPKLGSRRPCSADKWLRNSDTEVVGSAPTATAPMEVKKHQHKHNLKHRYEVMETLGKGTYGKVKKAVERASLKTVAIKSMRKERITDALDRIHIQREIEITASLRHSNIIRFYEVFESRDKIVIVMEYASRGELYDYIQERGRLPETEARGIFRQITSAVHFCHKNGVVHRDLKLENILLDQDFNVKLADFGLSNHFQRGTLLQTYCGSPLYAAPEIVKGLPYHGPEVDCWALGVLLYALVYSSMPFDGASLTTLTEQISKGRYRRPNPPSDACALIDWLLAVCVDERATIEDVANHWWVNWGFEESVCDCPSSPHQECPSPLLARYIDWQNRVAATSSMTVDPGCLSSDSSRPAQLSPHSFYFSFPLKSDHAGGGGGGGGRVRGGMSSLRKSRKENTIPQTALGACGGGSSAAISSSSTIERKKPKGILKHQRSFDLVFHSPPKENSSSQSCNATPQHFRTHTLTHTHADVLSSSLSTPSTFSQPSSKMPKKGILKNLYGGESGYVSSSDRRNPGAEVKEGGDEGDLCSNKPHTCLPAAEDSPTMHTEAVRRRKGILKRNGKFSRSLDLPDDHCSAHTIFPEALQQLLQATGDAEGHHSRPSSVVSEDSLFSSDSFDLLDLSTQSRRRIFSRGMQPSAFSSEEDLEQRRAEADR</sequence>
<proteinExistence type="predicted"/>
<keyword evidence="16" id="KW-1185">Reference proteome</keyword>
<feature type="domain" description="BTB" evidence="14">
    <location>
        <begin position="51"/>
        <end position="118"/>
    </location>
</feature>
<dbReference type="FunFam" id="3.30.200.20:FF:000042">
    <property type="entry name" value="Aurora kinase A"/>
    <property type="match status" value="1"/>
</dbReference>
<dbReference type="Gene3D" id="1.25.40.420">
    <property type="match status" value="1"/>
</dbReference>
<dbReference type="SUPFAM" id="SSF54695">
    <property type="entry name" value="POZ domain"/>
    <property type="match status" value="1"/>
</dbReference>
<dbReference type="InterPro" id="IPR017441">
    <property type="entry name" value="Protein_kinase_ATP_BS"/>
</dbReference>
<dbReference type="Gene3D" id="2.120.10.80">
    <property type="entry name" value="Kelch-type beta propeller"/>
    <property type="match status" value="1"/>
</dbReference>
<dbReference type="InterPro" id="IPR011333">
    <property type="entry name" value="SKP1/BTB/POZ_sf"/>
</dbReference>
<evidence type="ECO:0000256" key="2">
    <source>
        <dbReference type="ARBA" id="ARBA00022441"/>
    </source>
</evidence>
<evidence type="ECO:0000256" key="12">
    <source>
        <dbReference type="SAM" id="MobiDB-lite"/>
    </source>
</evidence>
<feature type="region of interest" description="Disordered" evidence="12">
    <location>
        <begin position="1168"/>
        <end position="1249"/>
    </location>
</feature>
<dbReference type="GO" id="GO:0005524">
    <property type="term" value="F:ATP binding"/>
    <property type="evidence" value="ECO:0007669"/>
    <property type="project" value="UniProtKB-UniRule"/>
</dbReference>
<evidence type="ECO:0000256" key="8">
    <source>
        <dbReference type="ARBA" id="ARBA00022840"/>
    </source>
</evidence>
<dbReference type="GO" id="GO:0050321">
    <property type="term" value="F:tau-protein kinase activity"/>
    <property type="evidence" value="ECO:0007669"/>
    <property type="project" value="TreeGrafter"/>
</dbReference>
<dbReference type="PROSITE" id="PS50011">
    <property type="entry name" value="PROTEIN_KINASE_DOM"/>
    <property type="match status" value="1"/>
</dbReference>
<comment type="caution">
    <text evidence="15">The sequence shown here is derived from an EMBL/GenBank/DDBJ whole genome shotgun (WGS) entry which is preliminary data.</text>
</comment>
<feature type="region of interest" description="Disordered" evidence="12">
    <location>
        <begin position="1328"/>
        <end position="1350"/>
    </location>
</feature>
<dbReference type="PANTHER" id="PTHR24346">
    <property type="entry name" value="MAP/MICROTUBULE AFFINITY-REGULATING KINASE"/>
    <property type="match status" value="1"/>
</dbReference>
<protein>
    <recommendedName>
        <fullName evidence="1">non-specific serine/threonine protein kinase</fullName>
        <ecNumber evidence="1">2.7.11.1</ecNumber>
    </recommendedName>
</protein>
<evidence type="ECO:0000256" key="7">
    <source>
        <dbReference type="ARBA" id="ARBA00022777"/>
    </source>
</evidence>
<keyword evidence="2" id="KW-0880">Kelch repeat</keyword>
<dbReference type="Pfam" id="PF00651">
    <property type="entry name" value="BTB"/>
    <property type="match status" value="1"/>
</dbReference>
<feature type="binding site" evidence="11">
    <location>
        <position position="773"/>
    </location>
    <ligand>
        <name>ATP</name>
        <dbReference type="ChEBI" id="CHEBI:30616"/>
    </ligand>
</feature>
<evidence type="ECO:0000313" key="15">
    <source>
        <dbReference type="EMBL" id="KAA8590975.1"/>
    </source>
</evidence>
<dbReference type="EC" id="2.7.11.1" evidence="1"/>
<dbReference type="Pfam" id="PF00069">
    <property type="entry name" value="Pkinase"/>
    <property type="match status" value="1"/>
</dbReference>
<evidence type="ECO:0000259" key="13">
    <source>
        <dbReference type="PROSITE" id="PS50011"/>
    </source>
</evidence>
<feature type="compositionally biased region" description="Low complexity" evidence="12">
    <location>
        <begin position="1168"/>
        <end position="1183"/>
    </location>
</feature>
<dbReference type="CDD" id="cd14073">
    <property type="entry name" value="STKc_NUAK"/>
    <property type="match status" value="1"/>
</dbReference>
<evidence type="ECO:0000256" key="4">
    <source>
        <dbReference type="ARBA" id="ARBA00022679"/>
    </source>
</evidence>
<keyword evidence="3" id="KW-0723">Serine/threonine-protein kinase</keyword>
<evidence type="ECO:0000256" key="5">
    <source>
        <dbReference type="ARBA" id="ARBA00022737"/>
    </source>
</evidence>
<keyword evidence="5" id="KW-0677">Repeat</keyword>
<dbReference type="SMART" id="SM00220">
    <property type="entry name" value="S_TKc"/>
    <property type="match status" value="1"/>
</dbReference>
<dbReference type="InterPro" id="IPR011705">
    <property type="entry name" value="BACK"/>
</dbReference>
<dbReference type="PROSITE" id="PS00107">
    <property type="entry name" value="PROTEIN_KINASE_ATP"/>
    <property type="match status" value="1"/>
</dbReference>
<reference evidence="15 16" key="1">
    <citation type="submission" date="2019-08" db="EMBL/GenBank/DDBJ databases">
        <title>A chromosome-level genome assembly, high-density linkage maps, and genome scans reveal the genomic architecture of hybrid incompatibilities underlying speciation via character displacement in darters (Percidae: Etheostominae).</title>
        <authorList>
            <person name="Moran R.L."/>
            <person name="Catchen J.M."/>
            <person name="Fuller R.C."/>
        </authorList>
    </citation>
    <scope>NUCLEOTIDE SEQUENCE [LARGE SCALE GENOMIC DNA]</scope>
    <source>
        <strain evidence="15">EspeVRDwgs_2016</strain>
        <tissue evidence="15">Muscle</tissue>
    </source>
</reference>
<dbReference type="InterPro" id="IPR011009">
    <property type="entry name" value="Kinase-like_dom_sf"/>
</dbReference>
<dbReference type="GO" id="GO:0000226">
    <property type="term" value="P:microtubule cytoskeleton organization"/>
    <property type="evidence" value="ECO:0007669"/>
    <property type="project" value="TreeGrafter"/>
</dbReference>
<feature type="compositionally biased region" description="Basic and acidic residues" evidence="12">
    <location>
        <begin position="1205"/>
        <end position="1218"/>
    </location>
</feature>
<gene>
    <name evidence="15" type="ORF">FQN60_001918</name>
</gene>
<dbReference type="FunFam" id="1.10.510.10:FF:001698">
    <property type="entry name" value="NUAK family, SNF1-like kinase, 1b"/>
    <property type="match status" value="1"/>
</dbReference>
<dbReference type="InterPro" id="IPR006652">
    <property type="entry name" value="Kelch_1"/>
</dbReference>
<dbReference type="InterPro" id="IPR000210">
    <property type="entry name" value="BTB/POZ_dom"/>
</dbReference>
<name>A0A5J5DD22_9PERO</name>
<evidence type="ECO:0000259" key="14">
    <source>
        <dbReference type="PROSITE" id="PS50097"/>
    </source>
</evidence>
<evidence type="ECO:0000256" key="1">
    <source>
        <dbReference type="ARBA" id="ARBA00012513"/>
    </source>
</evidence>
<feature type="domain" description="Protein kinase" evidence="13">
    <location>
        <begin position="744"/>
        <end position="995"/>
    </location>
</feature>
<dbReference type="SUPFAM" id="SSF117281">
    <property type="entry name" value="Kelch motif"/>
    <property type="match status" value="1"/>
</dbReference>
<evidence type="ECO:0000256" key="3">
    <source>
        <dbReference type="ARBA" id="ARBA00022527"/>
    </source>
</evidence>
<dbReference type="GO" id="GO:0005737">
    <property type="term" value="C:cytoplasm"/>
    <property type="evidence" value="ECO:0007669"/>
    <property type="project" value="TreeGrafter"/>
</dbReference>
<dbReference type="Gene3D" id="1.10.510.10">
    <property type="entry name" value="Transferase(Phosphotransferase) domain 1"/>
    <property type="match status" value="1"/>
</dbReference>
<evidence type="ECO:0000256" key="11">
    <source>
        <dbReference type="PROSITE-ProRule" id="PRU10141"/>
    </source>
</evidence>
<keyword evidence="4" id="KW-0808">Transferase</keyword>
<feature type="non-terminal residue" evidence="15">
    <location>
        <position position="1350"/>
    </location>
</feature>
<comment type="catalytic activity">
    <reaction evidence="9">
        <text>L-threonyl-[protein] + ATP = O-phospho-L-threonyl-[protein] + ADP + H(+)</text>
        <dbReference type="Rhea" id="RHEA:46608"/>
        <dbReference type="Rhea" id="RHEA-COMP:11060"/>
        <dbReference type="Rhea" id="RHEA-COMP:11605"/>
        <dbReference type="ChEBI" id="CHEBI:15378"/>
        <dbReference type="ChEBI" id="CHEBI:30013"/>
        <dbReference type="ChEBI" id="CHEBI:30616"/>
        <dbReference type="ChEBI" id="CHEBI:61977"/>
        <dbReference type="ChEBI" id="CHEBI:456216"/>
        <dbReference type="EC" id="2.7.11.1"/>
    </reaction>
</comment>
<keyword evidence="6 11" id="KW-0547">Nucleotide-binding</keyword>
<organism evidence="15 16">
    <name type="scientific">Etheostoma spectabile</name>
    <name type="common">orangethroat darter</name>
    <dbReference type="NCBI Taxonomy" id="54343"/>
    <lineage>
        <taxon>Eukaryota</taxon>
        <taxon>Metazoa</taxon>
        <taxon>Chordata</taxon>
        <taxon>Craniata</taxon>
        <taxon>Vertebrata</taxon>
        <taxon>Euteleostomi</taxon>
        <taxon>Actinopterygii</taxon>
        <taxon>Neopterygii</taxon>
        <taxon>Teleostei</taxon>
        <taxon>Neoteleostei</taxon>
        <taxon>Acanthomorphata</taxon>
        <taxon>Eupercaria</taxon>
        <taxon>Perciformes</taxon>
        <taxon>Percoidei</taxon>
        <taxon>Percidae</taxon>
        <taxon>Etheostomatinae</taxon>
        <taxon>Etheostoma</taxon>
    </lineage>
</organism>
<dbReference type="Pfam" id="PF01344">
    <property type="entry name" value="Kelch_1"/>
    <property type="match status" value="2"/>
</dbReference>
<evidence type="ECO:0000256" key="6">
    <source>
        <dbReference type="ARBA" id="ARBA00022741"/>
    </source>
</evidence>
<dbReference type="InterPro" id="IPR000719">
    <property type="entry name" value="Prot_kinase_dom"/>
</dbReference>
<dbReference type="CDD" id="cd18485">
    <property type="entry name" value="BACK_KBTBD12"/>
    <property type="match status" value="1"/>
</dbReference>
<feature type="compositionally biased region" description="Basic and acidic residues" evidence="12">
    <location>
        <begin position="657"/>
        <end position="667"/>
    </location>
</feature>
<dbReference type="PANTHER" id="PTHR24346:SF93">
    <property type="entry name" value="NUAK FAMILY SNF1-LIKE KINASE 1"/>
    <property type="match status" value="1"/>
</dbReference>
<feature type="region of interest" description="Disordered" evidence="12">
    <location>
        <begin position="657"/>
        <end position="707"/>
    </location>
</feature>
<evidence type="ECO:0000256" key="9">
    <source>
        <dbReference type="ARBA" id="ARBA00047899"/>
    </source>
</evidence>
<keyword evidence="8 11" id="KW-0067">ATP-binding</keyword>
<dbReference type="PROSITE" id="PS50097">
    <property type="entry name" value="BTB"/>
    <property type="match status" value="1"/>
</dbReference>
<dbReference type="SUPFAM" id="SSF56112">
    <property type="entry name" value="Protein kinase-like (PK-like)"/>
    <property type="match status" value="1"/>
</dbReference>
<dbReference type="Proteomes" id="UP000327493">
    <property type="component" value="Chromosome 7"/>
</dbReference>
<keyword evidence="7" id="KW-0418">Kinase</keyword>
<dbReference type="InterPro" id="IPR008271">
    <property type="entry name" value="Ser/Thr_kinase_AS"/>
</dbReference>
<dbReference type="SMART" id="SM00225">
    <property type="entry name" value="BTB"/>
    <property type="match status" value="1"/>
</dbReference>
<accession>A0A5J5DD22</accession>
<dbReference type="Pfam" id="PF07707">
    <property type="entry name" value="BACK"/>
    <property type="match status" value="1"/>
</dbReference>
<evidence type="ECO:0000313" key="16">
    <source>
        <dbReference type="Proteomes" id="UP000327493"/>
    </source>
</evidence>
<dbReference type="SMART" id="SM00612">
    <property type="entry name" value="Kelch"/>
    <property type="match status" value="2"/>
</dbReference>
<dbReference type="Gene3D" id="3.30.710.10">
    <property type="entry name" value="Potassium Channel Kv1.1, Chain A"/>
    <property type="match status" value="1"/>
</dbReference>
<dbReference type="PROSITE" id="PS00108">
    <property type="entry name" value="PROTEIN_KINASE_ST"/>
    <property type="match status" value="1"/>
</dbReference>
<comment type="catalytic activity">
    <reaction evidence="10">
        <text>L-seryl-[protein] + ATP = O-phospho-L-seryl-[protein] + ADP + H(+)</text>
        <dbReference type="Rhea" id="RHEA:17989"/>
        <dbReference type="Rhea" id="RHEA-COMP:9863"/>
        <dbReference type="Rhea" id="RHEA-COMP:11604"/>
        <dbReference type="ChEBI" id="CHEBI:15378"/>
        <dbReference type="ChEBI" id="CHEBI:29999"/>
        <dbReference type="ChEBI" id="CHEBI:30616"/>
        <dbReference type="ChEBI" id="CHEBI:83421"/>
        <dbReference type="ChEBI" id="CHEBI:456216"/>
        <dbReference type="EC" id="2.7.11.1"/>
    </reaction>
</comment>